<protein>
    <recommendedName>
        <fullName evidence="2">Nucleoside phosphorylase domain-containing protein</fullName>
    </recommendedName>
</protein>
<dbReference type="GO" id="GO:0009116">
    <property type="term" value="P:nucleoside metabolic process"/>
    <property type="evidence" value="ECO:0007669"/>
    <property type="project" value="InterPro"/>
</dbReference>
<dbReference type="GO" id="GO:0003824">
    <property type="term" value="F:catalytic activity"/>
    <property type="evidence" value="ECO:0007669"/>
    <property type="project" value="InterPro"/>
</dbReference>
<feature type="region of interest" description="Disordered" evidence="1">
    <location>
        <begin position="232"/>
        <end position="262"/>
    </location>
</feature>
<organism evidence="3 4">
    <name type="scientific">Aspergillus niger</name>
    <dbReference type="NCBI Taxonomy" id="5061"/>
    <lineage>
        <taxon>Eukaryota</taxon>
        <taxon>Fungi</taxon>
        <taxon>Dikarya</taxon>
        <taxon>Ascomycota</taxon>
        <taxon>Pezizomycotina</taxon>
        <taxon>Eurotiomycetes</taxon>
        <taxon>Eurotiomycetidae</taxon>
        <taxon>Eurotiales</taxon>
        <taxon>Aspergillaceae</taxon>
        <taxon>Aspergillus</taxon>
        <taxon>Aspergillus subgen. Circumdati</taxon>
    </lineage>
</organism>
<evidence type="ECO:0000256" key="1">
    <source>
        <dbReference type="SAM" id="MobiDB-lite"/>
    </source>
</evidence>
<dbReference type="PANTHER" id="PTHR46082">
    <property type="entry name" value="ATP/GTP-BINDING PROTEIN-RELATED"/>
    <property type="match status" value="1"/>
</dbReference>
<dbReference type="Proteomes" id="UP000068243">
    <property type="component" value="Unassembled WGS sequence"/>
</dbReference>
<sequence>MPNSKWGILGYEPSQPAWVLYLQLQFSQPADCTLKSANIELSFQKPQSICRSKLGPVLTEYLGPRGVTGYVRSRDTEGSRKNKDFIEFQSTDDEESKNTPDGKWSLRAYTWPIDGDESGLHRRVEWIINEAKPPYQTILHRDQIRVGLVVSHDTEPFFITVRIEGQLEETYGGMLRFGRSVDDSTRCVSVHVSPPANSETSLEEIAKRLNDEMTNMIFDNCALEAVPHHKVSSDAYRPAREEPRKRPRKTGSLNEVCPESKRSHGDYTIGWICALPLEMAAASAMLDDVHDLLPTHSDDQNSYILGSIGAHNIAIACLPSGVYGTISAAIVASQMQATFKSIRFSLLVGIGGGVPGGDTDIRLGDVVVSKPSGTLGGVIQYDYGKTCADGKFHITGALNKPPQALLTMVARMSAEYMVNGCRLSGYLADMAKKYPRMQGFTHPSQEEDRLFGADYDHPKAALTCKACDPSKCIPRRPRTNDTPVVHYGLIASGDQVMKHGLTRDRLAQESGIICFEMEAAGLMDNFPCLVIRGICDYADSHKNKAWQNYAAAVAAAYAKDLLVMTPARQVEITPRAVGW</sequence>
<dbReference type="VEuPathDB" id="FungiDB:ATCC64974_99110"/>
<comment type="caution">
    <text evidence="3">The sequence shown here is derived from an EMBL/GenBank/DDBJ whole genome shotgun (WGS) entry which is preliminary data.</text>
</comment>
<dbReference type="Pfam" id="PF01048">
    <property type="entry name" value="PNP_UDP_1"/>
    <property type="match status" value="1"/>
</dbReference>
<dbReference type="InterPro" id="IPR000845">
    <property type="entry name" value="Nucleoside_phosphorylase_d"/>
</dbReference>
<evidence type="ECO:0000313" key="4">
    <source>
        <dbReference type="Proteomes" id="UP000068243"/>
    </source>
</evidence>
<dbReference type="VEuPathDB" id="FungiDB:An18g00540"/>
<evidence type="ECO:0000259" key="2">
    <source>
        <dbReference type="Pfam" id="PF01048"/>
    </source>
</evidence>
<dbReference type="InterPro" id="IPR053137">
    <property type="entry name" value="NLR-like"/>
</dbReference>
<dbReference type="VEuPathDB" id="FungiDB:M747DRAFT_160883"/>
<dbReference type="VEuPathDB" id="FungiDB:ASPNIDRAFT2_1188026"/>
<dbReference type="PANTHER" id="PTHR46082:SF11">
    <property type="entry name" value="AAA+ ATPASE DOMAIN-CONTAINING PROTEIN-RELATED"/>
    <property type="match status" value="1"/>
</dbReference>
<feature type="domain" description="Nucleoside phosphorylase" evidence="2">
    <location>
        <begin position="268"/>
        <end position="555"/>
    </location>
</feature>
<dbReference type="OMA" id="IDCSFMP"/>
<name>A0A100INT8_ASPNG</name>
<dbReference type="InterPro" id="IPR035994">
    <property type="entry name" value="Nucleoside_phosphorylase_sf"/>
</dbReference>
<proteinExistence type="predicted"/>
<gene>
    <name evidence="3" type="ORF">ABL_07243</name>
</gene>
<feature type="region of interest" description="Disordered" evidence="1">
    <location>
        <begin position="82"/>
        <end position="101"/>
    </location>
</feature>
<dbReference type="EMBL" id="BCMY01000013">
    <property type="protein sequence ID" value="GAQ44582.1"/>
    <property type="molecule type" value="Genomic_DNA"/>
</dbReference>
<dbReference type="SUPFAM" id="SSF53167">
    <property type="entry name" value="Purine and uridine phosphorylases"/>
    <property type="match status" value="1"/>
</dbReference>
<dbReference type="OrthoDB" id="1577640at2759"/>
<accession>A0A100INT8</accession>
<reference evidence="4" key="1">
    <citation type="journal article" date="2016" name="Genome Announc.">
        <title>Draft genome sequence of Aspergillus niger strain An76.</title>
        <authorList>
            <person name="Gong W."/>
            <person name="Cheng Z."/>
            <person name="Zhang H."/>
            <person name="Liu L."/>
            <person name="Gao P."/>
            <person name="Wang L."/>
        </authorList>
    </citation>
    <scope>NUCLEOTIDE SEQUENCE [LARGE SCALE GENOMIC DNA]</scope>
    <source>
        <strain evidence="4">An76</strain>
    </source>
</reference>
<dbReference type="AlphaFoldDB" id="A0A100INT8"/>
<evidence type="ECO:0000313" key="3">
    <source>
        <dbReference type="EMBL" id="GAQ44582.1"/>
    </source>
</evidence>
<dbReference type="Gene3D" id="3.40.50.1580">
    <property type="entry name" value="Nucleoside phosphorylase domain"/>
    <property type="match status" value="1"/>
</dbReference>